<evidence type="ECO:0000256" key="11">
    <source>
        <dbReference type="ARBA" id="ARBA00057735"/>
    </source>
</evidence>
<dbReference type="Pfam" id="PF02223">
    <property type="entry name" value="Thymidylate_kin"/>
    <property type="match status" value="1"/>
</dbReference>
<proteinExistence type="inferred from homology"/>
<evidence type="ECO:0000256" key="3">
    <source>
        <dbReference type="ARBA" id="ARBA00017144"/>
    </source>
</evidence>
<gene>
    <name evidence="12" type="primary">tmk</name>
    <name evidence="14" type="ORF">SAMN05421783_11451</name>
</gene>
<dbReference type="EMBL" id="FNNZ01000014">
    <property type="protein sequence ID" value="SDX10475.1"/>
    <property type="molecule type" value="Genomic_DNA"/>
</dbReference>
<dbReference type="GO" id="GO:0005829">
    <property type="term" value="C:cytosol"/>
    <property type="evidence" value="ECO:0007669"/>
    <property type="project" value="TreeGrafter"/>
</dbReference>
<name>A0A1H2YZI2_THIRO</name>
<feature type="binding site" evidence="12">
    <location>
        <begin position="21"/>
        <end position="28"/>
    </location>
    <ligand>
        <name>ATP</name>
        <dbReference type="ChEBI" id="CHEBI:30616"/>
    </ligand>
</feature>
<keyword evidence="5 12" id="KW-0545">Nucleotide biosynthesis</keyword>
<dbReference type="PANTHER" id="PTHR10344:SF4">
    <property type="entry name" value="UMP-CMP KINASE 2, MITOCHONDRIAL"/>
    <property type="match status" value="1"/>
</dbReference>
<reference evidence="15" key="1">
    <citation type="submission" date="2016-10" db="EMBL/GenBank/DDBJ databases">
        <authorList>
            <person name="Varghese N."/>
            <person name="Submissions S."/>
        </authorList>
    </citation>
    <scope>NUCLEOTIDE SEQUENCE [LARGE SCALE GENOMIC DNA]</scope>
    <source>
        <strain evidence="15">DSM 217</strain>
    </source>
</reference>
<evidence type="ECO:0000256" key="12">
    <source>
        <dbReference type="HAMAP-Rule" id="MF_00165"/>
    </source>
</evidence>
<dbReference type="GO" id="GO:0006227">
    <property type="term" value="P:dUDP biosynthetic process"/>
    <property type="evidence" value="ECO:0007669"/>
    <property type="project" value="TreeGrafter"/>
</dbReference>
<evidence type="ECO:0000256" key="5">
    <source>
        <dbReference type="ARBA" id="ARBA00022727"/>
    </source>
</evidence>
<evidence type="ECO:0000256" key="7">
    <source>
        <dbReference type="ARBA" id="ARBA00022777"/>
    </source>
</evidence>
<dbReference type="Gene3D" id="3.40.50.300">
    <property type="entry name" value="P-loop containing nucleotide triphosphate hydrolases"/>
    <property type="match status" value="1"/>
</dbReference>
<comment type="catalytic activity">
    <reaction evidence="10 12">
        <text>dTMP + ATP = dTDP + ADP</text>
        <dbReference type="Rhea" id="RHEA:13517"/>
        <dbReference type="ChEBI" id="CHEBI:30616"/>
        <dbReference type="ChEBI" id="CHEBI:58369"/>
        <dbReference type="ChEBI" id="CHEBI:63528"/>
        <dbReference type="ChEBI" id="CHEBI:456216"/>
        <dbReference type="EC" id="2.7.4.9"/>
    </reaction>
</comment>
<organism evidence="14 15">
    <name type="scientific">Thiocapsa roseopersicina</name>
    <dbReference type="NCBI Taxonomy" id="1058"/>
    <lineage>
        <taxon>Bacteria</taxon>
        <taxon>Pseudomonadati</taxon>
        <taxon>Pseudomonadota</taxon>
        <taxon>Gammaproteobacteria</taxon>
        <taxon>Chromatiales</taxon>
        <taxon>Chromatiaceae</taxon>
        <taxon>Thiocapsa</taxon>
    </lineage>
</organism>
<evidence type="ECO:0000256" key="2">
    <source>
        <dbReference type="ARBA" id="ARBA00012980"/>
    </source>
</evidence>
<sequence>MSLSTAVSPKPERGCLITLEGIEGAGKSTHIARLSALLSSLGIAVVTTREPGGSPIAERIRALLLDSANTGMDEIAELLLMFAARAEHLAKTIRPALDSGAWVLCDRFTDATYAYQGGGRGLNPERIAVLETLVQGDLRPDLTLLFDLEPALGLARARGRGAADRFESETLHFFDAVRAVYLERAHASPARYRRIDAAAPLSVVGEQAGQALRDLVETRRRDAGIESGAGSAP</sequence>
<accession>A0A1H2YZI2</accession>
<keyword evidence="8 12" id="KW-0067">ATP-binding</keyword>
<protein>
    <recommendedName>
        <fullName evidence="3 12">Thymidylate kinase</fullName>
        <ecNumber evidence="2 12">2.7.4.9</ecNumber>
    </recommendedName>
    <alternativeName>
        <fullName evidence="9 12">dTMP kinase</fullName>
    </alternativeName>
</protein>
<evidence type="ECO:0000259" key="13">
    <source>
        <dbReference type="Pfam" id="PF02223"/>
    </source>
</evidence>
<evidence type="ECO:0000256" key="4">
    <source>
        <dbReference type="ARBA" id="ARBA00022679"/>
    </source>
</evidence>
<evidence type="ECO:0000256" key="10">
    <source>
        <dbReference type="ARBA" id="ARBA00048743"/>
    </source>
</evidence>
<dbReference type="PANTHER" id="PTHR10344">
    <property type="entry name" value="THYMIDYLATE KINASE"/>
    <property type="match status" value="1"/>
</dbReference>
<dbReference type="InterPro" id="IPR027417">
    <property type="entry name" value="P-loop_NTPase"/>
</dbReference>
<dbReference type="InterPro" id="IPR018094">
    <property type="entry name" value="Thymidylate_kinase"/>
</dbReference>
<dbReference type="HAMAP" id="MF_00165">
    <property type="entry name" value="Thymidylate_kinase"/>
    <property type="match status" value="1"/>
</dbReference>
<evidence type="ECO:0000256" key="8">
    <source>
        <dbReference type="ARBA" id="ARBA00022840"/>
    </source>
</evidence>
<comment type="function">
    <text evidence="11 12">Phosphorylation of dTMP to form dTDP in both de novo and salvage pathways of dTTP synthesis.</text>
</comment>
<dbReference type="GO" id="GO:0006233">
    <property type="term" value="P:dTDP biosynthetic process"/>
    <property type="evidence" value="ECO:0007669"/>
    <property type="project" value="InterPro"/>
</dbReference>
<feature type="domain" description="Thymidylate kinase-like" evidence="13">
    <location>
        <begin position="19"/>
        <end position="205"/>
    </location>
</feature>
<dbReference type="FunFam" id="3.40.50.300:FF:000225">
    <property type="entry name" value="Thymidylate kinase"/>
    <property type="match status" value="1"/>
</dbReference>
<dbReference type="GO" id="GO:0005524">
    <property type="term" value="F:ATP binding"/>
    <property type="evidence" value="ECO:0007669"/>
    <property type="project" value="UniProtKB-UniRule"/>
</dbReference>
<evidence type="ECO:0000313" key="15">
    <source>
        <dbReference type="Proteomes" id="UP000198816"/>
    </source>
</evidence>
<dbReference type="GO" id="GO:0004798">
    <property type="term" value="F:dTMP kinase activity"/>
    <property type="evidence" value="ECO:0007669"/>
    <property type="project" value="UniProtKB-UniRule"/>
</dbReference>
<dbReference type="SUPFAM" id="SSF52540">
    <property type="entry name" value="P-loop containing nucleoside triphosphate hydrolases"/>
    <property type="match status" value="1"/>
</dbReference>
<keyword evidence="6 12" id="KW-0547">Nucleotide-binding</keyword>
<keyword evidence="7 12" id="KW-0418">Kinase</keyword>
<dbReference type="EC" id="2.7.4.9" evidence="2 12"/>
<comment type="similarity">
    <text evidence="1 12">Belongs to the thymidylate kinase family.</text>
</comment>
<evidence type="ECO:0000256" key="1">
    <source>
        <dbReference type="ARBA" id="ARBA00009776"/>
    </source>
</evidence>
<dbReference type="CDD" id="cd01672">
    <property type="entry name" value="TMPK"/>
    <property type="match status" value="1"/>
</dbReference>
<dbReference type="NCBIfam" id="TIGR00041">
    <property type="entry name" value="DTMP_kinase"/>
    <property type="match status" value="1"/>
</dbReference>
<evidence type="ECO:0000256" key="9">
    <source>
        <dbReference type="ARBA" id="ARBA00029962"/>
    </source>
</evidence>
<evidence type="ECO:0000313" key="14">
    <source>
        <dbReference type="EMBL" id="SDX10475.1"/>
    </source>
</evidence>
<dbReference type="AlphaFoldDB" id="A0A1H2YZI2"/>
<keyword evidence="4 12" id="KW-0808">Transferase</keyword>
<dbReference type="InterPro" id="IPR039430">
    <property type="entry name" value="Thymidylate_kin-like_dom"/>
</dbReference>
<dbReference type="OrthoDB" id="9774907at2"/>
<evidence type="ECO:0000256" key="6">
    <source>
        <dbReference type="ARBA" id="ARBA00022741"/>
    </source>
</evidence>
<dbReference type="STRING" id="1058.SAMN05421783_11451"/>
<dbReference type="Proteomes" id="UP000198816">
    <property type="component" value="Unassembled WGS sequence"/>
</dbReference>
<dbReference type="GO" id="GO:0006235">
    <property type="term" value="P:dTTP biosynthetic process"/>
    <property type="evidence" value="ECO:0007669"/>
    <property type="project" value="UniProtKB-UniRule"/>
</dbReference>
<keyword evidence="15" id="KW-1185">Reference proteome</keyword>
<dbReference type="RefSeq" id="WP_093033784.1">
    <property type="nucleotide sequence ID" value="NZ_FNNZ01000014.1"/>
</dbReference>